<accession>A0AA38HVK8</accession>
<organism evidence="1 2">
    <name type="scientific">Zophobas morio</name>
    <dbReference type="NCBI Taxonomy" id="2755281"/>
    <lineage>
        <taxon>Eukaryota</taxon>
        <taxon>Metazoa</taxon>
        <taxon>Ecdysozoa</taxon>
        <taxon>Arthropoda</taxon>
        <taxon>Hexapoda</taxon>
        <taxon>Insecta</taxon>
        <taxon>Pterygota</taxon>
        <taxon>Neoptera</taxon>
        <taxon>Endopterygota</taxon>
        <taxon>Coleoptera</taxon>
        <taxon>Polyphaga</taxon>
        <taxon>Cucujiformia</taxon>
        <taxon>Tenebrionidae</taxon>
        <taxon>Zophobas</taxon>
    </lineage>
</organism>
<sequence length="86" mass="9852">MVYSKLGEEGRFFVCNKHKLIWKHPFALQACFTSTEQDFAGDSCILCVSWVFMLEYPEGGNDALRINFSIRDIAANNESQNRFPTP</sequence>
<protein>
    <submittedName>
        <fullName evidence="1">Uncharacterized protein</fullName>
    </submittedName>
</protein>
<reference evidence="1" key="1">
    <citation type="journal article" date="2023" name="G3 (Bethesda)">
        <title>Whole genome assemblies of Zophobas morio and Tenebrio molitor.</title>
        <authorList>
            <person name="Kaur S."/>
            <person name="Stinson S.A."/>
            <person name="diCenzo G.C."/>
        </authorList>
    </citation>
    <scope>NUCLEOTIDE SEQUENCE</scope>
    <source>
        <strain evidence="1">QUZm001</strain>
    </source>
</reference>
<dbReference type="AlphaFoldDB" id="A0AA38HVK8"/>
<comment type="caution">
    <text evidence="1">The sequence shown here is derived from an EMBL/GenBank/DDBJ whole genome shotgun (WGS) entry which is preliminary data.</text>
</comment>
<keyword evidence="2" id="KW-1185">Reference proteome</keyword>
<gene>
    <name evidence="1" type="ORF">Zmor_026177</name>
</gene>
<dbReference type="EMBL" id="JALNTZ010000008">
    <property type="protein sequence ID" value="KAJ3643467.1"/>
    <property type="molecule type" value="Genomic_DNA"/>
</dbReference>
<evidence type="ECO:0000313" key="2">
    <source>
        <dbReference type="Proteomes" id="UP001168821"/>
    </source>
</evidence>
<dbReference type="Proteomes" id="UP001168821">
    <property type="component" value="Unassembled WGS sequence"/>
</dbReference>
<evidence type="ECO:0000313" key="1">
    <source>
        <dbReference type="EMBL" id="KAJ3643467.1"/>
    </source>
</evidence>
<proteinExistence type="predicted"/>
<name>A0AA38HVK8_9CUCU</name>